<dbReference type="EMBL" id="BAAAME010000002">
    <property type="protein sequence ID" value="GAA1725764.1"/>
    <property type="molecule type" value="Genomic_DNA"/>
</dbReference>
<name>A0ABN2JG29_9ACTN</name>
<feature type="domain" description="Putative sugar diacid recognition" evidence="1">
    <location>
        <begin position="10"/>
        <end position="140"/>
    </location>
</feature>
<dbReference type="Pfam" id="PF13556">
    <property type="entry name" value="HTH_30"/>
    <property type="match status" value="1"/>
</dbReference>
<dbReference type="Pfam" id="PF05651">
    <property type="entry name" value="Diacid_rec"/>
    <property type="match status" value="1"/>
</dbReference>
<comment type="caution">
    <text evidence="3">The sequence shown here is derived from an EMBL/GenBank/DDBJ whole genome shotgun (WGS) entry which is preliminary data.</text>
</comment>
<dbReference type="InterPro" id="IPR051448">
    <property type="entry name" value="CdaR-like_regulators"/>
</dbReference>
<dbReference type="PANTHER" id="PTHR33744:SF15">
    <property type="entry name" value="CARBOHYDRATE DIACID REGULATOR"/>
    <property type="match status" value="1"/>
</dbReference>
<organism evidence="3 4">
    <name type="scientific">Aeromicrobium alkaliterrae</name>
    <dbReference type="NCBI Taxonomy" id="302168"/>
    <lineage>
        <taxon>Bacteria</taxon>
        <taxon>Bacillati</taxon>
        <taxon>Actinomycetota</taxon>
        <taxon>Actinomycetes</taxon>
        <taxon>Propionibacteriales</taxon>
        <taxon>Nocardioidaceae</taxon>
        <taxon>Aeromicrobium</taxon>
    </lineage>
</organism>
<keyword evidence="4" id="KW-1185">Reference proteome</keyword>
<evidence type="ECO:0008006" key="5">
    <source>
        <dbReference type="Google" id="ProtNLM"/>
    </source>
</evidence>
<dbReference type="InterPro" id="IPR008599">
    <property type="entry name" value="Diacid_rec"/>
</dbReference>
<proteinExistence type="predicted"/>
<dbReference type="Gene3D" id="1.10.10.2840">
    <property type="entry name" value="PucR C-terminal helix-turn-helix domain"/>
    <property type="match status" value="1"/>
</dbReference>
<accession>A0ABN2JG29</accession>
<evidence type="ECO:0000313" key="3">
    <source>
        <dbReference type="EMBL" id="GAA1725764.1"/>
    </source>
</evidence>
<protein>
    <recommendedName>
        <fullName evidence="5">Sugar diacid utilization regulator</fullName>
    </recommendedName>
</protein>
<evidence type="ECO:0000259" key="1">
    <source>
        <dbReference type="Pfam" id="PF05651"/>
    </source>
</evidence>
<dbReference type="PANTHER" id="PTHR33744">
    <property type="entry name" value="CARBOHYDRATE DIACID REGULATOR"/>
    <property type="match status" value="1"/>
</dbReference>
<dbReference type="InterPro" id="IPR042070">
    <property type="entry name" value="PucR_C-HTH_sf"/>
</dbReference>
<feature type="domain" description="PucR C-terminal helix-turn-helix" evidence="2">
    <location>
        <begin position="281"/>
        <end position="331"/>
    </location>
</feature>
<evidence type="ECO:0000313" key="4">
    <source>
        <dbReference type="Proteomes" id="UP001501057"/>
    </source>
</evidence>
<dbReference type="Proteomes" id="UP001501057">
    <property type="component" value="Unassembled WGS sequence"/>
</dbReference>
<gene>
    <name evidence="3" type="ORF">GCM10009710_03140</name>
</gene>
<dbReference type="InterPro" id="IPR025736">
    <property type="entry name" value="PucR_C-HTH_dom"/>
</dbReference>
<evidence type="ECO:0000259" key="2">
    <source>
        <dbReference type="Pfam" id="PF13556"/>
    </source>
</evidence>
<reference evidence="3 4" key="1">
    <citation type="journal article" date="2019" name="Int. J. Syst. Evol. Microbiol.">
        <title>The Global Catalogue of Microorganisms (GCM) 10K type strain sequencing project: providing services to taxonomists for standard genome sequencing and annotation.</title>
        <authorList>
            <consortium name="The Broad Institute Genomics Platform"/>
            <consortium name="The Broad Institute Genome Sequencing Center for Infectious Disease"/>
            <person name="Wu L."/>
            <person name="Ma J."/>
        </authorList>
    </citation>
    <scope>NUCLEOTIDE SEQUENCE [LARGE SCALE GENOMIC DNA]</scope>
    <source>
        <strain evidence="3 4">JCM 13518</strain>
    </source>
</reference>
<dbReference type="RefSeq" id="WP_344197022.1">
    <property type="nucleotide sequence ID" value="NZ_BAAAME010000002.1"/>
</dbReference>
<sequence>MTGAAGPSPLSSEFAQEIVDTLAPHSVYNVNIMDEHGVIIASLDPDRIGTFHQAAQQALAEDRVLNVDQPAPGSSDRPGVNVPLRVGGRLVGVVGLTGEPSRVAPAARFVGVAVELLISRELERERAVARQTRSRDFVAALASGTSSVAELAGRAEALDLRPPWTLFVESPAPEQGRVPSAEVTTILHGSRWTVAPVDVAQRYRQQPGTRLLRIDVADLSELVTRAEEARAISDSVALMPEAADDRWRWDVALAVARLGPRSRERLAARVVEPVWSETVLVLAESRSLRDAAAELHVHRNTLGHRLTQIERATGVDPRQAAGLFTLLMAVYAGR</sequence>